<dbReference type="GO" id="GO:0008270">
    <property type="term" value="F:zinc ion binding"/>
    <property type="evidence" value="ECO:0007669"/>
    <property type="project" value="UniProtKB-KW"/>
</dbReference>
<dbReference type="EMBL" id="BRXY01000394">
    <property type="protein sequence ID" value="GMH92063.1"/>
    <property type="molecule type" value="Genomic_DNA"/>
</dbReference>
<accession>A0A9W7BSS9</accession>
<evidence type="ECO:0000256" key="1">
    <source>
        <dbReference type="ARBA" id="ARBA00004604"/>
    </source>
</evidence>
<name>A0A9W7BSS9_9STRA</name>
<dbReference type="GO" id="GO:0006283">
    <property type="term" value="P:transcription-coupled nucleotide-excision repair"/>
    <property type="evidence" value="ECO:0007669"/>
    <property type="project" value="TreeGrafter"/>
</dbReference>
<protein>
    <recommendedName>
        <fullName evidence="6">DNA-directed RNA polymerase subunit</fullName>
    </recommendedName>
</protein>
<sequence>MSFCPTHSSMLVPREDRKTKTLRYACKLCSYSEPAQSSLVYRNQLKQQAEDILGSVSSALVDDPTLSRSDEVSCEECGHKTAVFFQSTATGMDCLPLVFICCNCGHKWVTGKEE</sequence>
<reference evidence="11" key="1">
    <citation type="journal article" date="2023" name="Commun. Biol.">
        <title>Genome analysis of Parmales, the sister group of diatoms, reveals the evolutionary specialization of diatoms from phago-mixotrophs to photoautotrophs.</title>
        <authorList>
            <person name="Ban H."/>
            <person name="Sato S."/>
            <person name="Yoshikawa S."/>
            <person name="Yamada K."/>
            <person name="Nakamura Y."/>
            <person name="Ichinomiya M."/>
            <person name="Sato N."/>
            <person name="Blanc-Mathieu R."/>
            <person name="Endo H."/>
            <person name="Kuwata A."/>
            <person name="Ogata H."/>
        </authorList>
    </citation>
    <scope>NUCLEOTIDE SEQUENCE [LARGE SCALE GENOMIC DNA]</scope>
    <source>
        <strain evidence="11">NIES 3701</strain>
    </source>
</reference>
<comment type="similarity">
    <text evidence="6">Belongs to the archaeal rpoM/eukaryotic RPA12/RPB9/RPC11 RNA polymerase family.</text>
</comment>
<dbReference type="SUPFAM" id="SSF57783">
    <property type="entry name" value="Zinc beta-ribbon"/>
    <property type="match status" value="2"/>
</dbReference>
<dbReference type="Proteomes" id="UP001165085">
    <property type="component" value="Unassembled WGS sequence"/>
</dbReference>
<comment type="function">
    <text evidence="6">DNA-dependent RNA polymerase catalyzes the transcription of DNA into RNA using the four ribonucleoside triphosphates as substrates.</text>
</comment>
<keyword evidence="4 7" id="KW-0862">Zinc</keyword>
<feature type="binding site" evidence="7">
    <location>
        <position position="77"/>
    </location>
    <ligand>
        <name>Zn(2+)</name>
        <dbReference type="ChEBI" id="CHEBI:29105"/>
        <label>2</label>
    </ligand>
</feature>
<dbReference type="CDD" id="cd10508">
    <property type="entry name" value="Zn-ribbon_RPB9"/>
    <property type="match status" value="1"/>
</dbReference>
<evidence type="ECO:0000256" key="7">
    <source>
        <dbReference type="PIRSR" id="PIRSR005586-1"/>
    </source>
</evidence>
<dbReference type="PANTHER" id="PTHR11239">
    <property type="entry name" value="DNA-DIRECTED RNA POLYMERASE"/>
    <property type="match status" value="1"/>
</dbReference>
<dbReference type="AlphaFoldDB" id="A0A9W7BSS9"/>
<evidence type="ECO:0000256" key="4">
    <source>
        <dbReference type="ARBA" id="ARBA00022833"/>
    </source>
</evidence>
<feature type="binding site" evidence="7">
    <location>
        <position position="101"/>
    </location>
    <ligand>
        <name>Zn(2+)</name>
        <dbReference type="ChEBI" id="CHEBI:29105"/>
        <label>2</label>
    </ligand>
</feature>
<evidence type="ECO:0000256" key="3">
    <source>
        <dbReference type="ARBA" id="ARBA00022771"/>
    </source>
</evidence>
<dbReference type="GO" id="GO:0003899">
    <property type="term" value="F:DNA-directed RNA polymerase activity"/>
    <property type="evidence" value="ECO:0007669"/>
    <property type="project" value="InterPro"/>
</dbReference>
<comment type="caution">
    <text evidence="10">The sequence shown here is derived from an EMBL/GenBank/DDBJ whole genome shotgun (WGS) entry which is preliminary data.</text>
</comment>
<evidence type="ECO:0000256" key="5">
    <source>
        <dbReference type="ARBA" id="ARBA00023242"/>
    </source>
</evidence>
<evidence type="ECO:0000256" key="8">
    <source>
        <dbReference type="PROSITE-ProRule" id="PRU00472"/>
    </source>
</evidence>
<dbReference type="OrthoDB" id="282270at2759"/>
<dbReference type="InterPro" id="IPR001529">
    <property type="entry name" value="Zn_ribbon_RPB9"/>
</dbReference>
<proteinExistence type="inferred from homology"/>
<keyword evidence="3 8" id="KW-0863">Zinc-finger</keyword>
<dbReference type="GO" id="GO:0003676">
    <property type="term" value="F:nucleic acid binding"/>
    <property type="evidence" value="ECO:0007669"/>
    <property type="project" value="InterPro"/>
</dbReference>
<feature type="binding site" evidence="7">
    <location>
        <position position="29"/>
    </location>
    <ligand>
        <name>Zn(2+)</name>
        <dbReference type="ChEBI" id="CHEBI:29105"/>
        <label>1</label>
    </ligand>
</feature>
<dbReference type="GO" id="GO:0005665">
    <property type="term" value="C:RNA polymerase II, core complex"/>
    <property type="evidence" value="ECO:0007669"/>
    <property type="project" value="TreeGrafter"/>
</dbReference>
<evidence type="ECO:0000259" key="9">
    <source>
        <dbReference type="PROSITE" id="PS51133"/>
    </source>
</evidence>
<keyword evidence="2 7" id="KW-0479">Metal-binding</keyword>
<dbReference type="GO" id="GO:0005730">
    <property type="term" value="C:nucleolus"/>
    <property type="evidence" value="ECO:0007669"/>
    <property type="project" value="UniProtKB-SubCell"/>
</dbReference>
<gene>
    <name evidence="10" type="ORF">TrST_g11928</name>
</gene>
<feature type="binding site" evidence="7">
    <location>
        <position position="104"/>
    </location>
    <ligand>
        <name>Zn(2+)</name>
        <dbReference type="ChEBI" id="CHEBI:29105"/>
        <label>2</label>
    </ligand>
</feature>
<comment type="subcellular location">
    <subcellularLocation>
        <location evidence="1">Nucleus</location>
        <location evidence="1">Nucleolus</location>
    </subcellularLocation>
</comment>
<keyword evidence="5 6" id="KW-0539">Nucleus</keyword>
<keyword evidence="6" id="KW-0804">Transcription</keyword>
<evidence type="ECO:0000256" key="6">
    <source>
        <dbReference type="PIRNR" id="PIRNR005586"/>
    </source>
</evidence>
<evidence type="ECO:0000313" key="10">
    <source>
        <dbReference type="EMBL" id="GMH92063.1"/>
    </source>
</evidence>
<feature type="binding site" evidence="7">
    <location>
        <position position="74"/>
    </location>
    <ligand>
        <name>Zn(2+)</name>
        <dbReference type="ChEBI" id="CHEBI:29105"/>
        <label>2</label>
    </ligand>
</feature>
<keyword evidence="6" id="KW-0240">DNA-directed RNA polymerase</keyword>
<evidence type="ECO:0000256" key="2">
    <source>
        <dbReference type="ARBA" id="ARBA00022723"/>
    </source>
</evidence>
<dbReference type="GO" id="GO:0006367">
    <property type="term" value="P:transcription initiation at RNA polymerase II promoter"/>
    <property type="evidence" value="ECO:0007669"/>
    <property type="project" value="TreeGrafter"/>
</dbReference>
<dbReference type="InterPro" id="IPR034012">
    <property type="entry name" value="Zn_ribbon_RPB9_C"/>
</dbReference>
<dbReference type="InterPro" id="IPR001222">
    <property type="entry name" value="Znf_TFIIS"/>
</dbReference>
<dbReference type="Pfam" id="PF02150">
    <property type="entry name" value="Zn_ribbon_RPB9"/>
    <property type="match status" value="1"/>
</dbReference>
<feature type="binding site" evidence="7">
    <location>
        <position position="4"/>
    </location>
    <ligand>
        <name>Zn(2+)</name>
        <dbReference type="ChEBI" id="CHEBI:29105"/>
        <label>1</label>
    </ligand>
</feature>
<dbReference type="SMART" id="SM00661">
    <property type="entry name" value="RPOL9"/>
    <property type="match status" value="1"/>
</dbReference>
<feature type="domain" description="TFIIS-type" evidence="9">
    <location>
        <begin position="70"/>
        <end position="109"/>
    </location>
</feature>
<organism evidence="10 11">
    <name type="scientific">Triparma strigata</name>
    <dbReference type="NCBI Taxonomy" id="1606541"/>
    <lineage>
        <taxon>Eukaryota</taxon>
        <taxon>Sar</taxon>
        <taxon>Stramenopiles</taxon>
        <taxon>Ochrophyta</taxon>
        <taxon>Bolidophyceae</taxon>
        <taxon>Parmales</taxon>
        <taxon>Triparmaceae</taxon>
        <taxon>Triparma</taxon>
    </lineage>
</organism>
<dbReference type="PANTHER" id="PTHR11239:SF1">
    <property type="entry name" value="DNA-DIRECTED RNA POLYMERASE II SUBUNIT RPB9"/>
    <property type="match status" value="1"/>
</dbReference>
<keyword evidence="11" id="KW-1185">Reference proteome</keyword>
<dbReference type="PIRSF" id="PIRSF005586">
    <property type="entry name" value="RNApol_RpoM"/>
    <property type="match status" value="1"/>
</dbReference>
<dbReference type="PROSITE" id="PS51133">
    <property type="entry name" value="ZF_TFIIS_2"/>
    <property type="match status" value="1"/>
</dbReference>
<dbReference type="GO" id="GO:0001193">
    <property type="term" value="P:maintenance of transcriptional fidelity during transcription elongation by RNA polymerase II"/>
    <property type="evidence" value="ECO:0007669"/>
    <property type="project" value="TreeGrafter"/>
</dbReference>
<evidence type="ECO:0000313" key="11">
    <source>
        <dbReference type="Proteomes" id="UP001165085"/>
    </source>
</evidence>
<feature type="binding site" evidence="7">
    <location>
        <position position="26"/>
    </location>
    <ligand>
        <name>Zn(2+)</name>
        <dbReference type="ChEBI" id="CHEBI:29105"/>
        <label>1</label>
    </ligand>
</feature>
<dbReference type="InterPro" id="IPR012164">
    <property type="entry name" value="Rpa12/Rpb9/Rpc10/TFS"/>
</dbReference>
<dbReference type="Gene3D" id="2.20.25.10">
    <property type="match status" value="2"/>
</dbReference>